<evidence type="ECO:0000313" key="2">
    <source>
        <dbReference type="Proteomes" id="UP000184130"/>
    </source>
</evidence>
<organism evidence="1 2">
    <name type="scientific">Xylanibacter ruminicola</name>
    <name type="common">Prevotella ruminicola</name>
    <dbReference type="NCBI Taxonomy" id="839"/>
    <lineage>
        <taxon>Bacteria</taxon>
        <taxon>Pseudomonadati</taxon>
        <taxon>Bacteroidota</taxon>
        <taxon>Bacteroidia</taxon>
        <taxon>Bacteroidales</taxon>
        <taxon>Prevotellaceae</taxon>
        <taxon>Xylanibacter</taxon>
    </lineage>
</organism>
<proteinExistence type="predicted"/>
<gene>
    <name evidence="1" type="ORF">SAMN05216463_12060</name>
</gene>
<dbReference type="AlphaFoldDB" id="A0A1M6XH77"/>
<evidence type="ECO:0000313" key="1">
    <source>
        <dbReference type="EMBL" id="SHL05263.1"/>
    </source>
</evidence>
<name>A0A1M6XH77_XYLRU</name>
<dbReference type="EMBL" id="FRBD01000020">
    <property type="protein sequence ID" value="SHL05263.1"/>
    <property type="molecule type" value="Genomic_DNA"/>
</dbReference>
<accession>A0A1M6XH77</accession>
<reference evidence="1 2" key="1">
    <citation type="submission" date="2016-11" db="EMBL/GenBank/DDBJ databases">
        <authorList>
            <person name="Jaros S."/>
            <person name="Januszkiewicz K."/>
            <person name="Wedrychowicz H."/>
        </authorList>
    </citation>
    <scope>NUCLEOTIDE SEQUENCE [LARGE SCALE GENOMIC DNA]</scope>
    <source>
        <strain evidence="1 2">KHT3</strain>
    </source>
</reference>
<sequence length="31" mass="3557">MVCIRKSTIFAAEFASEQFEITTFCLGVDWI</sequence>
<protein>
    <submittedName>
        <fullName evidence="1">Uncharacterized protein</fullName>
    </submittedName>
</protein>
<dbReference type="Proteomes" id="UP000184130">
    <property type="component" value="Unassembled WGS sequence"/>
</dbReference>